<dbReference type="OrthoDB" id="10305442at2759"/>
<evidence type="ECO:0000313" key="3">
    <source>
        <dbReference type="Proteomes" id="UP000435112"/>
    </source>
</evidence>
<dbReference type="EMBL" id="QXFU01002595">
    <property type="protein sequence ID" value="KAE8983830.1"/>
    <property type="molecule type" value="Genomic_DNA"/>
</dbReference>
<sequence length="65" mass="6828">MQTALCSQVLFVLLCLMVATGISCACFAAAASAADQIQRVRKAGHTAGGHSCPRPTPLVYFEIKC</sequence>
<organism evidence="2 3">
    <name type="scientific">Phytophthora rubi</name>
    <dbReference type="NCBI Taxonomy" id="129364"/>
    <lineage>
        <taxon>Eukaryota</taxon>
        <taxon>Sar</taxon>
        <taxon>Stramenopiles</taxon>
        <taxon>Oomycota</taxon>
        <taxon>Peronosporomycetes</taxon>
        <taxon>Peronosporales</taxon>
        <taxon>Peronosporaceae</taxon>
        <taxon>Phytophthora</taxon>
    </lineage>
</organism>
<evidence type="ECO:0000256" key="1">
    <source>
        <dbReference type="SAM" id="SignalP"/>
    </source>
</evidence>
<dbReference type="Proteomes" id="UP000435112">
    <property type="component" value="Unassembled WGS sequence"/>
</dbReference>
<accession>A0A6A3IP36</accession>
<gene>
    <name evidence="2" type="ORF">PR002_g23131</name>
</gene>
<proteinExistence type="predicted"/>
<evidence type="ECO:0000313" key="2">
    <source>
        <dbReference type="EMBL" id="KAE8983830.1"/>
    </source>
</evidence>
<protein>
    <recommendedName>
        <fullName evidence="4">RxLR effector protein</fullName>
    </recommendedName>
</protein>
<evidence type="ECO:0008006" key="4">
    <source>
        <dbReference type="Google" id="ProtNLM"/>
    </source>
</evidence>
<feature type="signal peptide" evidence="1">
    <location>
        <begin position="1"/>
        <end position="21"/>
    </location>
</feature>
<feature type="chain" id="PRO_5025694672" description="RxLR effector protein" evidence="1">
    <location>
        <begin position="22"/>
        <end position="65"/>
    </location>
</feature>
<keyword evidence="1" id="KW-0732">Signal</keyword>
<name>A0A6A3IP36_9STRA</name>
<dbReference type="AlphaFoldDB" id="A0A6A3IP36"/>
<reference evidence="2 3" key="1">
    <citation type="submission" date="2018-09" db="EMBL/GenBank/DDBJ databases">
        <title>Genomic investigation of the strawberry pathogen Phytophthora fragariae indicates pathogenicity is determined by transcriptional variation in three key races.</title>
        <authorList>
            <person name="Adams T.M."/>
            <person name="Armitage A.D."/>
            <person name="Sobczyk M.K."/>
            <person name="Bates H.J."/>
            <person name="Dunwell J.M."/>
            <person name="Nellist C.F."/>
            <person name="Harrison R.J."/>
        </authorList>
    </citation>
    <scope>NUCLEOTIDE SEQUENCE [LARGE SCALE GENOMIC DNA]</scope>
    <source>
        <strain evidence="2 3">SCRP324</strain>
    </source>
</reference>
<comment type="caution">
    <text evidence="2">The sequence shown here is derived from an EMBL/GenBank/DDBJ whole genome shotgun (WGS) entry which is preliminary data.</text>
</comment>